<proteinExistence type="predicted"/>
<evidence type="ECO:0000313" key="2">
    <source>
        <dbReference type="WBParaSite" id="jg26475"/>
    </source>
</evidence>
<dbReference type="Proteomes" id="UP000887574">
    <property type="component" value="Unplaced"/>
</dbReference>
<keyword evidence="1" id="KW-1185">Reference proteome</keyword>
<dbReference type="WBParaSite" id="jg26475">
    <property type="protein sequence ID" value="jg26475"/>
    <property type="gene ID" value="jg26475"/>
</dbReference>
<reference evidence="2" key="1">
    <citation type="submission" date="2022-11" db="UniProtKB">
        <authorList>
            <consortium name="WormBaseParasite"/>
        </authorList>
    </citation>
    <scope>IDENTIFICATION</scope>
</reference>
<evidence type="ECO:0000313" key="1">
    <source>
        <dbReference type="Proteomes" id="UP000887574"/>
    </source>
</evidence>
<protein>
    <submittedName>
        <fullName evidence="2">Uncharacterized protein</fullName>
    </submittedName>
</protein>
<accession>A0A915E5R0</accession>
<organism evidence="1 2">
    <name type="scientific">Ditylenchus dipsaci</name>
    <dbReference type="NCBI Taxonomy" id="166011"/>
    <lineage>
        <taxon>Eukaryota</taxon>
        <taxon>Metazoa</taxon>
        <taxon>Ecdysozoa</taxon>
        <taxon>Nematoda</taxon>
        <taxon>Chromadorea</taxon>
        <taxon>Rhabditida</taxon>
        <taxon>Tylenchina</taxon>
        <taxon>Tylenchomorpha</taxon>
        <taxon>Sphaerularioidea</taxon>
        <taxon>Anguinidae</taxon>
        <taxon>Anguininae</taxon>
        <taxon>Ditylenchus</taxon>
    </lineage>
</organism>
<sequence>MHFCGNMTEEARSFREASICNQQTIWEQIRRELFDQLLFRSIQVGQVEREVVWYATGDMKISQCLVRSYGLAQLQTMSKSENFGEERAKVLGKFMFLMDSTNSQASSRSLSTIRLADTRTRLETIECLASGPTKIKQPLYRTHDMMDE</sequence>
<dbReference type="AlphaFoldDB" id="A0A915E5R0"/>
<name>A0A915E5R0_9BILA</name>